<keyword evidence="2" id="KW-0489">Methyltransferase</keyword>
<dbReference type="GO" id="GO:0032259">
    <property type="term" value="P:methylation"/>
    <property type="evidence" value="ECO:0007669"/>
    <property type="project" value="UniProtKB-KW"/>
</dbReference>
<feature type="region of interest" description="Disordered" evidence="1">
    <location>
        <begin position="28"/>
        <end position="79"/>
    </location>
</feature>
<dbReference type="EMBL" id="BKCP01001558">
    <property type="protein sequence ID" value="GER27098.1"/>
    <property type="molecule type" value="Genomic_DNA"/>
</dbReference>
<dbReference type="GO" id="GO:0008168">
    <property type="term" value="F:methyltransferase activity"/>
    <property type="evidence" value="ECO:0007669"/>
    <property type="project" value="UniProtKB-KW"/>
</dbReference>
<dbReference type="AlphaFoldDB" id="A0A5A7P3Q7"/>
<keyword evidence="2" id="KW-0808">Transferase</keyword>
<reference evidence="3" key="1">
    <citation type="journal article" date="2019" name="Curr. Biol.">
        <title>Genome Sequence of Striga asiatica Provides Insight into the Evolution of Plant Parasitism.</title>
        <authorList>
            <person name="Yoshida S."/>
            <person name="Kim S."/>
            <person name="Wafula E.K."/>
            <person name="Tanskanen J."/>
            <person name="Kim Y.M."/>
            <person name="Honaas L."/>
            <person name="Yang Z."/>
            <person name="Spallek T."/>
            <person name="Conn C.E."/>
            <person name="Ichihashi Y."/>
            <person name="Cheong K."/>
            <person name="Cui S."/>
            <person name="Der J.P."/>
            <person name="Gundlach H."/>
            <person name="Jiao Y."/>
            <person name="Hori C."/>
            <person name="Ishida J.K."/>
            <person name="Kasahara H."/>
            <person name="Kiba T."/>
            <person name="Kim M.S."/>
            <person name="Koo N."/>
            <person name="Laohavisit A."/>
            <person name="Lee Y.H."/>
            <person name="Lumba S."/>
            <person name="McCourt P."/>
            <person name="Mortimer J.C."/>
            <person name="Mutuku J.M."/>
            <person name="Nomura T."/>
            <person name="Sasaki-Sekimoto Y."/>
            <person name="Seto Y."/>
            <person name="Wang Y."/>
            <person name="Wakatake T."/>
            <person name="Sakakibara H."/>
            <person name="Demura T."/>
            <person name="Yamaguchi S."/>
            <person name="Yoneyama K."/>
            <person name="Manabe R.I."/>
            <person name="Nelson D.C."/>
            <person name="Schulman A.H."/>
            <person name="Timko M.P."/>
            <person name="dePamphilis C.W."/>
            <person name="Choi D."/>
            <person name="Shirasu K."/>
        </authorList>
    </citation>
    <scope>NUCLEOTIDE SEQUENCE [LARGE SCALE GENOMIC DNA]</scope>
    <source>
        <strain evidence="3">cv. UVA1</strain>
    </source>
</reference>
<evidence type="ECO:0000313" key="3">
    <source>
        <dbReference type="Proteomes" id="UP000325081"/>
    </source>
</evidence>
<organism evidence="2 3">
    <name type="scientific">Striga asiatica</name>
    <name type="common">Asiatic witchweed</name>
    <name type="synonym">Buchnera asiatica</name>
    <dbReference type="NCBI Taxonomy" id="4170"/>
    <lineage>
        <taxon>Eukaryota</taxon>
        <taxon>Viridiplantae</taxon>
        <taxon>Streptophyta</taxon>
        <taxon>Embryophyta</taxon>
        <taxon>Tracheophyta</taxon>
        <taxon>Spermatophyta</taxon>
        <taxon>Magnoliopsida</taxon>
        <taxon>eudicotyledons</taxon>
        <taxon>Gunneridae</taxon>
        <taxon>Pentapetalae</taxon>
        <taxon>asterids</taxon>
        <taxon>lamiids</taxon>
        <taxon>Lamiales</taxon>
        <taxon>Orobanchaceae</taxon>
        <taxon>Buchnereae</taxon>
        <taxon>Striga</taxon>
    </lineage>
</organism>
<gene>
    <name evidence="2" type="ORF">STAS_02785</name>
</gene>
<accession>A0A5A7P3Q7</accession>
<evidence type="ECO:0000313" key="2">
    <source>
        <dbReference type="EMBL" id="GER27098.1"/>
    </source>
</evidence>
<feature type="compositionally biased region" description="Basic and acidic residues" evidence="1">
    <location>
        <begin position="28"/>
        <end position="54"/>
    </location>
</feature>
<sequence>MKKYQIAASEMLFNAGCHDLDFDDRTLGGDKPVDMAKNKSVGRPEELYPRDPKRGGSVLSAGGGGGRVDGGGGEEEGDVVAGVGLHDVGGGGWAVEPLDFGGVWVLDDYACVGLYSHAHAPPPF</sequence>
<dbReference type="Proteomes" id="UP000325081">
    <property type="component" value="Unassembled WGS sequence"/>
</dbReference>
<feature type="compositionally biased region" description="Gly residues" evidence="1">
    <location>
        <begin position="61"/>
        <end position="71"/>
    </location>
</feature>
<protein>
    <submittedName>
        <fullName evidence="2">S-adenosyl-L-methionine-dependentmethyltransferases superfamily protein</fullName>
    </submittedName>
</protein>
<comment type="caution">
    <text evidence="2">The sequence shown here is derived from an EMBL/GenBank/DDBJ whole genome shotgun (WGS) entry which is preliminary data.</text>
</comment>
<proteinExistence type="predicted"/>
<evidence type="ECO:0000256" key="1">
    <source>
        <dbReference type="SAM" id="MobiDB-lite"/>
    </source>
</evidence>
<name>A0A5A7P3Q7_STRAF</name>
<keyword evidence="3" id="KW-1185">Reference proteome</keyword>